<evidence type="ECO:0000313" key="10">
    <source>
        <dbReference type="Proteomes" id="UP000095787"/>
    </source>
</evidence>
<evidence type="ECO:0000256" key="5">
    <source>
        <dbReference type="PIRSR" id="PIRSR625705-1"/>
    </source>
</evidence>
<sequence length="1647" mass="181715">MGRKMKKLTRAGAGALAGVMVFGLAAPLAPLSVEAADEVKNLAIGSTATVNDKETDYWGADKAVDGIVNRTAAKRDQSRWATNVGGDADAKWLKIDLKEAKTFQSFVLAWERRNITGYKIQISQTGEDNSWEDVYTKTGASHISHINENIHLPEAKTARYVRLYIDGYTANAADDQTNWRSVSLYDFQIYANEIPDTVLPDENYCLEGTAEASNFEEVQSEPGKQGPAKAIDGDLTTRWATESDGKGTTARTLTVKLPAAQWVEYVKIDWEMPASGVPTPKKYTIEAAEKEGGEFTVVHTNSEQVTKAEQIIKLDKPVWAKELKLNVTEYGAATGTWYNVSVAEFGAYAMKPESGVIDENATAKQIADKLAAPTVKADKTGLEWQDVPEGVTVEFLADYEQVVGRDGKIYQPLRETTVKGIYKVTKGEETAEGAREHTVTIPGKYDNAGTNAKPVVIPELAEWYGGTEAGSVKIGEGTKIVYKDAAFKAAAEALAADYKAEYGVDLQVADSGEDAGDIVFTKDDKNGLGEEGYIMEMDDKVNVKAEQAQGAYWSTRSILQIVKLNNGEIPKGITKDYPKFKVRSFSLDVARKPASLESLEDFVDAMAYYKMNDFQVHLNDNLIFYENFESAEVARERAYTGFRLESDIKAGGENKKDLTNEDLFYTKEDFRNFIEESEAQGVSIVPEIDAPGHSGAFTKVRPDLMLPQNQAVNGNAKRAGEQFDLSGDVNSKDSQYGKSLSFVQGVWDEYLTDNMFDDSMTVHIGTDEYYGEENAFRHFSDDMIKYIQGKDRTVRMWGSLTQIDGDGTVPVKSENVQLNVWNTGYSNPKQMYNDGFDLINTLDGSLYMVPNGSGSRGGYGDYLRTEDLYKNWIPNNMGGTVIPAGSDQMLGSTFAIWNDNIDTAAQGISEVDNFERFEDALPILASKGWGEGEDLEFAAVKEKAEKLGDAPGSNPYYEETADKDGKYMSYGFDNKEDSSENNRDIKETKNADIDGALKLKGGESYASTPIEKLAVGNALSFDVTLTEEARAGQILFEADTPGGEDYVHDIRIMDDGRVGFRRELYDYYFDYKLPVGEKVHMEIVTDTLKTVLIVDGKEYQATGIYINRQTDNTLRKQGIKNATLLLPVQRIGSKTNSIVGTIDNVEVKTADPISSKDEYNKAAWTKVSVDTETNIADSKTEGLFTYAFDGKSNTIWHSNWKDGKSDKLKPQGSFDEIGGVINLGQKYTINQFSFTPRQGNASGQVTKADLYVKANEGDEWVKVAENTEFAADASKKTFYFDEQEVQFVKFVAKTSNDGWVAVSEFDVDNEKVKEMTVYAAAQKGGKVTSSAKDGKVMQHENVTVTATPNKEYKFAGWYDILTGEKVSDDAEYTFAVEMNTSLIAHFTKNGETPDPQPKEWTVTIDGTGHKVKDGETLTVEEPSKPGHAFAGFYLVGTDTAVDFTKPITSDMNVESRFTQYKVTAVESENGTITVSEMNDKGEVTVTAKANDGYIFKGWKVDGKETEALGTPYTFVPVKDTTVEAVYEKKDDTKVYHTVIINGQTVTVEDGKTLDRPADPVKEGYKFIGWFVDGKEFDFNTPITGDLKIEARFEKLPTTDKNDKNDKNDKVEGAVQTGDTANAVPWIVCLGVAAGAGVVVLKSRKKRS</sequence>
<dbReference type="PROSITE" id="PS50022">
    <property type="entry name" value="FA58C_3"/>
    <property type="match status" value="1"/>
</dbReference>
<dbReference type="Pfam" id="PF00728">
    <property type="entry name" value="Glyco_hydro_20"/>
    <property type="match status" value="1"/>
</dbReference>
<dbReference type="Gene3D" id="3.20.20.80">
    <property type="entry name" value="Glycosidases"/>
    <property type="match status" value="1"/>
</dbReference>
<protein>
    <submittedName>
        <fullName evidence="9">Beta-hexosaminidase</fullName>
        <ecNumber evidence="9">3.2.1.52</ecNumber>
    </submittedName>
</protein>
<evidence type="ECO:0000256" key="1">
    <source>
        <dbReference type="ARBA" id="ARBA00004196"/>
    </source>
</evidence>
<dbReference type="InterPro" id="IPR017853">
    <property type="entry name" value="GH"/>
</dbReference>
<dbReference type="Gene3D" id="3.30.379.10">
    <property type="entry name" value="Chitobiase/beta-hexosaminidase domain 2-like"/>
    <property type="match status" value="1"/>
</dbReference>
<keyword evidence="6" id="KW-0472">Membrane</keyword>
<dbReference type="Pfam" id="PF18998">
    <property type="entry name" value="Flg_new_2"/>
    <property type="match status" value="2"/>
</dbReference>
<dbReference type="SUPFAM" id="SSF49785">
    <property type="entry name" value="Galactose-binding domain-like"/>
    <property type="match status" value="3"/>
</dbReference>
<keyword evidence="6" id="KW-0812">Transmembrane</keyword>
<dbReference type="GO" id="GO:0004563">
    <property type="term" value="F:beta-N-acetylhexosaminidase activity"/>
    <property type="evidence" value="ECO:0007669"/>
    <property type="project" value="UniProtKB-EC"/>
</dbReference>
<evidence type="ECO:0000256" key="4">
    <source>
        <dbReference type="ARBA" id="ARBA00023295"/>
    </source>
</evidence>
<dbReference type="Gene3D" id="2.60.120.260">
    <property type="entry name" value="Galactose-binding domain-like"/>
    <property type="match status" value="3"/>
</dbReference>
<evidence type="ECO:0000256" key="2">
    <source>
        <dbReference type="ARBA" id="ARBA00006285"/>
    </source>
</evidence>
<dbReference type="Pfam" id="PF22633">
    <property type="entry name" value="F5_F8_type_C_2"/>
    <property type="match status" value="1"/>
</dbReference>
<dbReference type="InterPro" id="IPR015883">
    <property type="entry name" value="Glyco_hydro_20_cat"/>
</dbReference>
<dbReference type="SUPFAM" id="SSF55545">
    <property type="entry name" value="beta-N-acetylhexosaminidase-like domain"/>
    <property type="match status" value="1"/>
</dbReference>
<evidence type="ECO:0000256" key="3">
    <source>
        <dbReference type="ARBA" id="ARBA00022801"/>
    </source>
</evidence>
<dbReference type="EC" id="3.2.1.52" evidence="9"/>
<organism evidence="9 10">
    <name type="scientific">[Ruminococcus] torques</name>
    <dbReference type="NCBI Taxonomy" id="33039"/>
    <lineage>
        <taxon>Bacteria</taxon>
        <taxon>Bacillati</taxon>
        <taxon>Bacillota</taxon>
        <taxon>Clostridia</taxon>
        <taxon>Lachnospirales</taxon>
        <taxon>Lachnospiraceae</taxon>
        <taxon>Mediterraneibacter</taxon>
    </lineage>
</organism>
<dbReference type="PANTHER" id="PTHR43678:SF1">
    <property type="entry name" value="BETA-N-ACETYLHEXOSAMINIDASE"/>
    <property type="match status" value="1"/>
</dbReference>
<reference evidence="9 10" key="1">
    <citation type="submission" date="2015-09" db="EMBL/GenBank/DDBJ databases">
        <authorList>
            <consortium name="Pathogen Informatics"/>
        </authorList>
    </citation>
    <scope>NUCLEOTIDE SEQUENCE [LARGE SCALE GENOMIC DNA]</scope>
    <source>
        <strain evidence="9 10">2789STDY5834841</strain>
    </source>
</reference>
<evidence type="ECO:0000256" key="6">
    <source>
        <dbReference type="SAM" id="Phobius"/>
    </source>
</evidence>
<dbReference type="InterPro" id="IPR013378">
    <property type="entry name" value="InlB-like_B-rpt"/>
</dbReference>
<comment type="similarity">
    <text evidence="2">Belongs to the glycosyl hydrolase 20 family.</text>
</comment>
<dbReference type="InterPro" id="IPR015882">
    <property type="entry name" value="HEX_bac_N"/>
</dbReference>
<evidence type="ECO:0000259" key="8">
    <source>
        <dbReference type="PROSITE" id="PS50022"/>
    </source>
</evidence>
<dbReference type="Pfam" id="PF09479">
    <property type="entry name" value="Flg_new"/>
    <property type="match status" value="1"/>
</dbReference>
<dbReference type="SUPFAM" id="SSF51445">
    <property type="entry name" value="(Trans)glycosidases"/>
    <property type="match status" value="1"/>
</dbReference>
<dbReference type="InterPro" id="IPR025705">
    <property type="entry name" value="Beta_hexosaminidase_sua/sub"/>
</dbReference>
<dbReference type="Pfam" id="PF02838">
    <property type="entry name" value="Glyco_hydro_20b"/>
    <property type="match status" value="1"/>
</dbReference>
<dbReference type="EMBL" id="CYZO01000001">
    <property type="protein sequence ID" value="CUN48085.1"/>
    <property type="molecule type" value="Genomic_DNA"/>
</dbReference>
<dbReference type="CDD" id="cd06564">
    <property type="entry name" value="GH20_DspB_LnbB-like"/>
    <property type="match status" value="1"/>
</dbReference>
<feature type="chain" id="PRO_5008015348" evidence="7">
    <location>
        <begin position="36"/>
        <end position="1647"/>
    </location>
</feature>
<feature type="active site" description="Proton donor" evidence="5">
    <location>
        <position position="768"/>
    </location>
</feature>
<feature type="transmembrane region" description="Helical" evidence="6">
    <location>
        <begin position="1622"/>
        <end position="1640"/>
    </location>
</feature>
<feature type="domain" description="F5/8 type C" evidence="8">
    <location>
        <begin position="25"/>
        <end position="192"/>
    </location>
</feature>
<dbReference type="GO" id="GO:0005975">
    <property type="term" value="P:carbohydrate metabolic process"/>
    <property type="evidence" value="ECO:0007669"/>
    <property type="project" value="InterPro"/>
</dbReference>
<dbReference type="Pfam" id="PF00754">
    <property type="entry name" value="F5_F8_type_C"/>
    <property type="match status" value="2"/>
</dbReference>
<dbReference type="InterPro" id="IPR052764">
    <property type="entry name" value="GH20_Enzymes"/>
</dbReference>
<feature type="signal peptide" evidence="7">
    <location>
        <begin position="1"/>
        <end position="35"/>
    </location>
</feature>
<evidence type="ECO:0000313" key="9">
    <source>
        <dbReference type="EMBL" id="CUN48085.1"/>
    </source>
</evidence>
<comment type="subcellular location">
    <subcellularLocation>
        <location evidence="1">Cell envelope</location>
    </subcellularLocation>
</comment>
<dbReference type="PRINTS" id="PR00738">
    <property type="entry name" value="GLHYDRLASE20"/>
</dbReference>
<keyword evidence="4 9" id="KW-0326">Glycosidase</keyword>
<accession>A0A173XBP4</accession>
<dbReference type="Gene3D" id="2.60.40.4270">
    <property type="entry name" value="Listeria-Bacteroides repeat domain"/>
    <property type="match status" value="1"/>
</dbReference>
<gene>
    <name evidence="9" type="primary">exo I_1</name>
    <name evidence="9" type="ORF">ERS852456_00001</name>
</gene>
<dbReference type="InterPro" id="IPR044060">
    <property type="entry name" value="Bacterial_rp_domain"/>
</dbReference>
<dbReference type="InterPro" id="IPR000421">
    <property type="entry name" value="FA58C"/>
</dbReference>
<keyword evidence="7" id="KW-0732">Signal</keyword>
<name>A0A173XBP4_9FIRM</name>
<dbReference type="InterPro" id="IPR008979">
    <property type="entry name" value="Galactose-bd-like_sf"/>
</dbReference>
<evidence type="ECO:0000256" key="7">
    <source>
        <dbReference type="SAM" id="SignalP"/>
    </source>
</evidence>
<dbReference type="GO" id="GO:0030313">
    <property type="term" value="C:cell envelope"/>
    <property type="evidence" value="ECO:0007669"/>
    <property type="project" value="UniProtKB-SubCell"/>
</dbReference>
<dbReference type="PANTHER" id="PTHR43678">
    <property type="entry name" value="PUTATIVE (AFU_ORTHOLOGUE AFUA_2G00640)-RELATED"/>
    <property type="match status" value="1"/>
</dbReference>
<dbReference type="InterPro" id="IPR042229">
    <property type="entry name" value="Listeria/Bacterioides_rpt_sf"/>
</dbReference>
<keyword evidence="6" id="KW-1133">Transmembrane helix</keyword>
<keyword evidence="3 9" id="KW-0378">Hydrolase</keyword>
<dbReference type="Proteomes" id="UP000095787">
    <property type="component" value="Unassembled WGS sequence"/>
</dbReference>
<dbReference type="InterPro" id="IPR029018">
    <property type="entry name" value="Hex-like_dom2"/>
</dbReference>
<proteinExistence type="inferred from homology"/>